<proteinExistence type="predicted"/>
<reference evidence="5" key="1">
    <citation type="journal article" date="2019" name="Int. J. Syst. Evol. Microbiol.">
        <title>The Global Catalogue of Microorganisms (GCM) 10K type strain sequencing project: providing services to taxonomists for standard genome sequencing and annotation.</title>
        <authorList>
            <consortium name="The Broad Institute Genomics Platform"/>
            <consortium name="The Broad Institute Genome Sequencing Center for Infectious Disease"/>
            <person name="Wu L."/>
            <person name="Ma J."/>
        </authorList>
    </citation>
    <scope>NUCLEOTIDE SEQUENCE [LARGE SCALE GENOMIC DNA]</scope>
    <source>
        <strain evidence="5">JCM 4505</strain>
    </source>
</reference>
<evidence type="ECO:0000313" key="4">
    <source>
        <dbReference type="EMBL" id="GAA0325892.1"/>
    </source>
</evidence>
<accession>A0ABP3FTX3</accession>
<gene>
    <name evidence="4" type="ORF">GCM10010302_76220</name>
</gene>
<sequence length="263" mass="28079">MRIARFSIDGNVAFGAVEGSTALAASEGELVLDIIKGIPFADFELSGTKVPLSKVRLLPPVLPNKVVAVGRNYAEHAAELGNELPEAPITFFKPSTSVVGSGDPIVYPSFSQDLHHEAELAVVIGRMCREVPKERVKDVILGYTCANDVTARDVQQREKQWARAKGFDSACPLGPWIETDLDPSDLAIQCTVNGEQRQLGRTGDMVRSVEDLVVHISEAMTLLPGDVILTGTPAGVGPLNVGDEVAVTIEGIGTLTNKVIKRG</sequence>
<dbReference type="GO" id="GO:0016787">
    <property type="term" value="F:hydrolase activity"/>
    <property type="evidence" value="ECO:0007669"/>
    <property type="project" value="UniProtKB-KW"/>
</dbReference>
<evidence type="ECO:0000313" key="5">
    <source>
        <dbReference type="Proteomes" id="UP001501867"/>
    </source>
</evidence>
<dbReference type="Pfam" id="PF10370">
    <property type="entry name" value="Rv2993c-like_N"/>
    <property type="match status" value="1"/>
</dbReference>
<dbReference type="Gene3D" id="2.30.30.370">
    <property type="entry name" value="FAH"/>
    <property type="match status" value="1"/>
</dbReference>
<protein>
    <submittedName>
        <fullName evidence="4">Fumarylacetoacetate hydrolase family protein</fullName>
    </submittedName>
</protein>
<name>A0ABP3FTX3_9ACTN</name>
<evidence type="ECO:0000259" key="3">
    <source>
        <dbReference type="Pfam" id="PF10370"/>
    </source>
</evidence>
<dbReference type="RefSeq" id="WP_344170381.1">
    <property type="nucleotide sequence ID" value="NZ_BAAABV010000041.1"/>
</dbReference>
<dbReference type="Proteomes" id="UP001501867">
    <property type="component" value="Unassembled WGS sequence"/>
</dbReference>
<comment type="caution">
    <text evidence="4">The sequence shown here is derived from an EMBL/GenBank/DDBJ whole genome shotgun (WGS) entry which is preliminary data.</text>
</comment>
<feature type="domain" description="Rv2993c-like N-terminal" evidence="3">
    <location>
        <begin position="1"/>
        <end position="60"/>
    </location>
</feature>
<dbReference type="Pfam" id="PF01557">
    <property type="entry name" value="FAA_hydrolase"/>
    <property type="match status" value="1"/>
</dbReference>
<keyword evidence="5" id="KW-1185">Reference proteome</keyword>
<evidence type="ECO:0000256" key="1">
    <source>
        <dbReference type="ARBA" id="ARBA00022723"/>
    </source>
</evidence>
<dbReference type="PANTHER" id="PTHR11820">
    <property type="entry name" value="ACYLPYRUVASE"/>
    <property type="match status" value="1"/>
</dbReference>
<feature type="domain" description="Fumarylacetoacetase-like C-terminal" evidence="2">
    <location>
        <begin position="65"/>
        <end position="259"/>
    </location>
</feature>
<dbReference type="Gene3D" id="3.90.850.10">
    <property type="entry name" value="Fumarylacetoacetase-like, C-terminal domain"/>
    <property type="match status" value="1"/>
</dbReference>
<dbReference type="InterPro" id="IPR036663">
    <property type="entry name" value="Fumarylacetoacetase_C_sf"/>
</dbReference>
<organism evidence="4 5">
    <name type="scientific">Streptomyces polychromogenes</name>
    <dbReference type="NCBI Taxonomy" id="67342"/>
    <lineage>
        <taxon>Bacteria</taxon>
        <taxon>Bacillati</taxon>
        <taxon>Actinomycetota</taxon>
        <taxon>Actinomycetes</taxon>
        <taxon>Kitasatosporales</taxon>
        <taxon>Streptomycetaceae</taxon>
        <taxon>Streptomyces</taxon>
    </lineage>
</organism>
<dbReference type="InterPro" id="IPR018833">
    <property type="entry name" value="Rv2993c-like_N"/>
</dbReference>
<dbReference type="SUPFAM" id="SSF56529">
    <property type="entry name" value="FAH"/>
    <property type="match status" value="1"/>
</dbReference>
<dbReference type="EMBL" id="BAAABV010000041">
    <property type="protein sequence ID" value="GAA0325892.1"/>
    <property type="molecule type" value="Genomic_DNA"/>
</dbReference>
<evidence type="ECO:0000259" key="2">
    <source>
        <dbReference type="Pfam" id="PF01557"/>
    </source>
</evidence>
<keyword evidence="4" id="KW-0378">Hydrolase</keyword>
<dbReference type="PANTHER" id="PTHR11820:SF7">
    <property type="entry name" value="ACYLPYRUVASE FAHD1, MITOCHONDRIAL"/>
    <property type="match status" value="1"/>
</dbReference>
<keyword evidence="1" id="KW-0479">Metal-binding</keyword>
<dbReference type="InterPro" id="IPR011234">
    <property type="entry name" value="Fumarylacetoacetase-like_C"/>
</dbReference>